<dbReference type="RefSeq" id="WP_381442596.1">
    <property type="nucleotide sequence ID" value="NZ_JBHSNP010000009.1"/>
</dbReference>
<evidence type="ECO:0000313" key="4">
    <source>
        <dbReference type="Proteomes" id="UP001596071"/>
    </source>
</evidence>
<keyword evidence="1" id="KW-0732">Signal</keyword>
<feature type="signal peptide" evidence="1">
    <location>
        <begin position="1"/>
        <end position="16"/>
    </location>
</feature>
<reference evidence="4" key="1">
    <citation type="journal article" date="2019" name="Int. J. Syst. Evol. Microbiol.">
        <title>The Global Catalogue of Microorganisms (GCM) 10K type strain sequencing project: providing services to taxonomists for standard genome sequencing and annotation.</title>
        <authorList>
            <consortium name="The Broad Institute Genomics Platform"/>
            <consortium name="The Broad Institute Genome Sequencing Center for Infectious Disease"/>
            <person name="Wu L."/>
            <person name="Ma J."/>
        </authorList>
    </citation>
    <scope>NUCLEOTIDE SEQUENCE [LARGE SCALE GENOMIC DNA]</scope>
    <source>
        <strain evidence="4">KACC 11299</strain>
    </source>
</reference>
<dbReference type="Gene3D" id="3.10.620.30">
    <property type="match status" value="1"/>
</dbReference>
<feature type="domain" description="Transglutaminase-like" evidence="2">
    <location>
        <begin position="340"/>
        <end position="400"/>
    </location>
</feature>
<organism evidence="3 4">
    <name type="scientific">Sporosarcina koreensis</name>
    <dbReference type="NCBI Taxonomy" id="334735"/>
    <lineage>
        <taxon>Bacteria</taxon>
        <taxon>Bacillati</taxon>
        <taxon>Bacillota</taxon>
        <taxon>Bacilli</taxon>
        <taxon>Bacillales</taxon>
        <taxon>Caryophanaceae</taxon>
        <taxon>Sporosarcina</taxon>
    </lineage>
</organism>
<comment type="caution">
    <text evidence="3">The sequence shown here is derived from an EMBL/GenBank/DDBJ whole genome shotgun (WGS) entry which is preliminary data.</text>
</comment>
<name>A0ABW0TU05_9BACL</name>
<keyword evidence="4" id="KW-1185">Reference proteome</keyword>
<dbReference type="InterPro" id="IPR038765">
    <property type="entry name" value="Papain-like_cys_pep_sf"/>
</dbReference>
<dbReference type="SUPFAM" id="SSF54001">
    <property type="entry name" value="Cysteine proteinases"/>
    <property type="match status" value="1"/>
</dbReference>
<feature type="chain" id="PRO_5046203246" evidence="1">
    <location>
        <begin position="17"/>
        <end position="436"/>
    </location>
</feature>
<evidence type="ECO:0000259" key="2">
    <source>
        <dbReference type="SMART" id="SM00460"/>
    </source>
</evidence>
<dbReference type="PANTHER" id="PTHR33490:SF6">
    <property type="entry name" value="SLL1049 PROTEIN"/>
    <property type="match status" value="1"/>
</dbReference>
<protein>
    <submittedName>
        <fullName evidence="3">Transglutaminase domain-containing protein</fullName>
    </submittedName>
</protein>
<dbReference type="EMBL" id="JBHSNP010000009">
    <property type="protein sequence ID" value="MFC5602496.1"/>
    <property type="molecule type" value="Genomic_DNA"/>
</dbReference>
<dbReference type="SMART" id="SM00460">
    <property type="entry name" value="TGc"/>
    <property type="match status" value="1"/>
</dbReference>
<gene>
    <name evidence="3" type="ORF">ACFPTP_04625</name>
</gene>
<sequence>MSLKKAYLFIVLLLLAACSDEQPTSVHQQIEAVKQPIASDEAVEEGDFTYSPEGQEAGLTILAPSSDSVKGSHTFTLKGKVDSANIKQQDILIELKKDGYFWSDLLQVENGKFTHEIPLFFGKGIHELLVYVPDKEYDNYFQLGTTLTIYNDSDYWGGIRYSPAYEERGIHLELPADVEVANLTSRIIGSIDKDAPFAKETNHLLITTSKEEDYAEYVIPVKDNTFDDQFYLRFGPGKYFVTVSVPHIEKTNREPFIYSQVAQFLVDNVGAEDQRDLLPSKGIQSDAPEIVALANELMNDTMSDREKAKAVYEYTAKTISYNTGKLYFIGNQWDDSALKTLKFKTGICVDYSYLAIALLRAAGMEARYIVGTAGFEDDRAGHAWVEVKVDGEWLTMDPTWGSGYVDYGRFEPEYTEDYFDPTEEVFSSHVREGVVY</sequence>
<evidence type="ECO:0000313" key="3">
    <source>
        <dbReference type="EMBL" id="MFC5602496.1"/>
    </source>
</evidence>
<dbReference type="Pfam" id="PF01841">
    <property type="entry name" value="Transglut_core"/>
    <property type="match status" value="1"/>
</dbReference>
<accession>A0ABW0TU05</accession>
<dbReference type="PROSITE" id="PS51257">
    <property type="entry name" value="PROKAR_LIPOPROTEIN"/>
    <property type="match status" value="1"/>
</dbReference>
<dbReference type="InterPro" id="IPR002931">
    <property type="entry name" value="Transglutaminase-like"/>
</dbReference>
<dbReference type="Proteomes" id="UP001596071">
    <property type="component" value="Unassembled WGS sequence"/>
</dbReference>
<proteinExistence type="predicted"/>
<dbReference type="PANTHER" id="PTHR33490">
    <property type="entry name" value="BLR5614 PROTEIN-RELATED"/>
    <property type="match status" value="1"/>
</dbReference>
<evidence type="ECO:0000256" key="1">
    <source>
        <dbReference type="SAM" id="SignalP"/>
    </source>
</evidence>